<dbReference type="EMBL" id="CALNXK010000009">
    <property type="protein sequence ID" value="CAH3041103.1"/>
    <property type="molecule type" value="Genomic_DNA"/>
</dbReference>
<comment type="caution">
    <text evidence="5">The sequence shown here is derived from an EMBL/GenBank/DDBJ whole genome shotgun (WGS) entry which is preliminary data.</text>
</comment>
<proteinExistence type="predicted"/>
<dbReference type="Proteomes" id="UP001159405">
    <property type="component" value="Unassembled WGS sequence"/>
</dbReference>
<evidence type="ECO:0000313" key="1">
    <source>
        <dbReference type="EMBL" id="CAH3041052.1"/>
    </source>
</evidence>
<name>A0ABN8RE61_9CNID</name>
<evidence type="ECO:0000313" key="2">
    <source>
        <dbReference type="EMBL" id="CAH3041103.1"/>
    </source>
</evidence>
<keyword evidence="6" id="KW-1185">Reference proteome</keyword>
<sequence>RSSGSALRFILSRSRNLLTTRCYIYEVERNQEIQLFCSALLSLLRTVAKFLLITRCYICEVERNLELQLFCSASSCHERSRNLLTTRCSICEVER</sequence>
<evidence type="ECO:0000313" key="4">
    <source>
        <dbReference type="EMBL" id="CAH3129124.1"/>
    </source>
</evidence>
<dbReference type="EMBL" id="CALNXK010000202">
    <property type="protein sequence ID" value="CAH3175582.1"/>
    <property type="molecule type" value="Genomic_DNA"/>
</dbReference>
<feature type="non-terminal residue" evidence="5">
    <location>
        <position position="1"/>
    </location>
</feature>
<accession>A0ABN8RE61</accession>
<reference evidence="5 6" key="1">
    <citation type="submission" date="2022-05" db="EMBL/GenBank/DDBJ databases">
        <authorList>
            <consortium name="Genoscope - CEA"/>
            <person name="William W."/>
        </authorList>
    </citation>
    <scope>NUCLEOTIDE SEQUENCE [LARGE SCALE GENOMIC DNA]</scope>
</reference>
<evidence type="ECO:0000313" key="6">
    <source>
        <dbReference type="Proteomes" id="UP001159405"/>
    </source>
</evidence>
<protein>
    <submittedName>
        <fullName evidence="5">Uncharacterized protein</fullName>
    </submittedName>
</protein>
<dbReference type="EMBL" id="CALNXK010000009">
    <property type="protein sequence ID" value="CAH3041052.1"/>
    <property type="molecule type" value="Genomic_DNA"/>
</dbReference>
<dbReference type="EMBL" id="CALNXK010000046">
    <property type="protein sequence ID" value="CAH3129124.1"/>
    <property type="molecule type" value="Genomic_DNA"/>
</dbReference>
<gene>
    <name evidence="5" type="ORF">PLOB_00017089</name>
    <name evidence="3" type="ORF">PLOB_00027690</name>
    <name evidence="4" type="ORF">PLOB_00033965</name>
    <name evidence="2" type="ORF">PLOB_00048032</name>
    <name evidence="1" type="ORF">PLOB_00048130</name>
</gene>
<dbReference type="EMBL" id="CALNXK010000034">
    <property type="protein sequence ID" value="CAH3119972.1"/>
    <property type="molecule type" value="Genomic_DNA"/>
</dbReference>
<evidence type="ECO:0000313" key="5">
    <source>
        <dbReference type="EMBL" id="CAH3175582.1"/>
    </source>
</evidence>
<evidence type="ECO:0000313" key="3">
    <source>
        <dbReference type="EMBL" id="CAH3119972.1"/>
    </source>
</evidence>
<organism evidence="5 6">
    <name type="scientific">Porites lobata</name>
    <dbReference type="NCBI Taxonomy" id="104759"/>
    <lineage>
        <taxon>Eukaryota</taxon>
        <taxon>Metazoa</taxon>
        <taxon>Cnidaria</taxon>
        <taxon>Anthozoa</taxon>
        <taxon>Hexacorallia</taxon>
        <taxon>Scleractinia</taxon>
        <taxon>Fungiina</taxon>
        <taxon>Poritidae</taxon>
        <taxon>Porites</taxon>
    </lineage>
</organism>